<dbReference type="AlphaFoldDB" id="A0AAW8SWS2"/>
<dbReference type="Proteomes" id="UP001249240">
    <property type="component" value="Unassembled WGS sequence"/>
</dbReference>
<accession>A0AAW8SWS2</accession>
<gene>
    <name evidence="1" type="ORF">P7D78_08890</name>
</gene>
<evidence type="ECO:0000313" key="2">
    <source>
        <dbReference type="Proteomes" id="UP001249240"/>
    </source>
</evidence>
<evidence type="ECO:0008006" key="3">
    <source>
        <dbReference type="Google" id="ProtNLM"/>
    </source>
</evidence>
<dbReference type="RefSeq" id="WP_270718702.1">
    <property type="nucleotide sequence ID" value="NZ_JAQESB010000060.1"/>
</dbReference>
<proteinExistence type="predicted"/>
<name>A0AAW8SWS2_9ENTE</name>
<protein>
    <recommendedName>
        <fullName evidence="3">Rhodanese domain-containing protein</fullName>
    </recommendedName>
</protein>
<sequence>MSELEKVTTEKLEYMEKFIENGGKVIDLRNDPTFLDYFKREQELIAERNEKLLKENDNEKNVD</sequence>
<evidence type="ECO:0000313" key="1">
    <source>
        <dbReference type="EMBL" id="MDT2538239.1"/>
    </source>
</evidence>
<reference evidence="1" key="1">
    <citation type="submission" date="2023-03" db="EMBL/GenBank/DDBJ databases">
        <authorList>
            <person name="Shen W."/>
            <person name="Cai J."/>
        </authorList>
    </citation>
    <scope>NUCLEOTIDE SEQUENCE</scope>
    <source>
        <strain evidence="1">B646-2</strain>
    </source>
</reference>
<dbReference type="EMBL" id="JARPXM010000007">
    <property type="protein sequence ID" value="MDT2538239.1"/>
    <property type="molecule type" value="Genomic_DNA"/>
</dbReference>
<organism evidence="1 2">
    <name type="scientific">Enterococcus raffinosus</name>
    <dbReference type="NCBI Taxonomy" id="71452"/>
    <lineage>
        <taxon>Bacteria</taxon>
        <taxon>Bacillati</taxon>
        <taxon>Bacillota</taxon>
        <taxon>Bacilli</taxon>
        <taxon>Lactobacillales</taxon>
        <taxon>Enterococcaceae</taxon>
        <taxon>Enterococcus</taxon>
    </lineage>
</organism>
<comment type="caution">
    <text evidence="1">The sequence shown here is derived from an EMBL/GenBank/DDBJ whole genome shotgun (WGS) entry which is preliminary data.</text>
</comment>